<reference evidence="9 10" key="1">
    <citation type="submission" date="2018-09" db="EMBL/GenBank/DDBJ databases">
        <authorList>
            <person name="Le Fleche-Mateos A."/>
        </authorList>
    </citation>
    <scope>NUCLEOTIDE SEQUENCE [LARGE SCALE GENOMIC DNA]</scope>
    <source>
        <strain evidence="9 10">DSM 27399</strain>
    </source>
</reference>
<evidence type="ECO:0000256" key="2">
    <source>
        <dbReference type="ARBA" id="ARBA00022475"/>
    </source>
</evidence>
<evidence type="ECO:0000256" key="5">
    <source>
        <dbReference type="ARBA" id="ARBA00023136"/>
    </source>
</evidence>
<feature type="transmembrane region" description="Helical" evidence="7">
    <location>
        <begin position="278"/>
        <end position="298"/>
    </location>
</feature>
<dbReference type="InterPro" id="IPR000849">
    <property type="entry name" value="Sugar_P_transporter"/>
</dbReference>
<dbReference type="SUPFAM" id="SSF103473">
    <property type="entry name" value="MFS general substrate transporter"/>
    <property type="match status" value="1"/>
</dbReference>
<dbReference type="OrthoDB" id="4474610at2"/>
<dbReference type="PIRSF" id="PIRSF002808">
    <property type="entry name" value="Hexose_phosphate_transp"/>
    <property type="match status" value="1"/>
</dbReference>
<comment type="similarity">
    <text evidence="6">Belongs to the major facilitator superfamily. Phthalate permease family.</text>
</comment>
<protein>
    <submittedName>
        <fullName evidence="9">MFS transporter</fullName>
    </submittedName>
</protein>
<feature type="transmembrane region" description="Helical" evidence="7">
    <location>
        <begin position="20"/>
        <end position="40"/>
    </location>
</feature>
<dbReference type="PANTHER" id="PTHR11662">
    <property type="entry name" value="SOLUTE CARRIER FAMILY 17"/>
    <property type="match status" value="1"/>
</dbReference>
<organism evidence="9 10">
    <name type="scientific">Rahnella woolbedingensis</name>
    <dbReference type="NCBI Taxonomy" id="1510574"/>
    <lineage>
        <taxon>Bacteria</taxon>
        <taxon>Pseudomonadati</taxon>
        <taxon>Pseudomonadota</taxon>
        <taxon>Gammaproteobacteria</taxon>
        <taxon>Enterobacterales</taxon>
        <taxon>Yersiniaceae</taxon>
        <taxon>Rahnella</taxon>
    </lineage>
</organism>
<dbReference type="GO" id="GO:0022857">
    <property type="term" value="F:transmembrane transporter activity"/>
    <property type="evidence" value="ECO:0007669"/>
    <property type="project" value="InterPro"/>
</dbReference>
<feature type="transmembrane region" description="Helical" evidence="7">
    <location>
        <begin position="402"/>
        <end position="425"/>
    </location>
</feature>
<keyword evidence="5 7" id="KW-0472">Membrane</keyword>
<gene>
    <name evidence="9" type="ORF">D6C13_23600</name>
</gene>
<dbReference type="InterPro" id="IPR011701">
    <property type="entry name" value="MFS"/>
</dbReference>
<feature type="transmembrane region" description="Helical" evidence="7">
    <location>
        <begin position="310"/>
        <end position="331"/>
    </location>
</feature>
<dbReference type="GO" id="GO:0005886">
    <property type="term" value="C:plasma membrane"/>
    <property type="evidence" value="ECO:0007669"/>
    <property type="project" value="UniProtKB-SubCell"/>
</dbReference>
<name>A0A419N2G1_9GAMM</name>
<evidence type="ECO:0000256" key="6">
    <source>
        <dbReference type="ARBA" id="ARBA00038514"/>
    </source>
</evidence>
<dbReference type="InterPro" id="IPR036259">
    <property type="entry name" value="MFS_trans_sf"/>
</dbReference>
<accession>A0A419N2G1</accession>
<proteinExistence type="inferred from homology"/>
<feature type="domain" description="Major facilitator superfamily (MFS) profile" evidence="8">
    <location>
        <begin position="22"/>
        <end position="428"/>
    </location>
</feature>
<dbReference type="EMBL" id="RAHH01000043">
    <property type="protein sequence ID" value="RJT34216.1"/>
    <property type="molecule type" value="Genomic_DNA"/>
</dbReference>
<keyword evidence="2" id="KW-1003">Cell membrane</keyword>
<evidence type="ECO:0000313" key="9">
    <source>
        <dbReference type="EMBL" id="RJT34216.1"/>
    </source>
</evidence>
<dbReference type="Pfam" id="PF07690">
    <property type="entry name" value="MFS_1"/>
    <property type="match status" value="1"/>
</dbReference>
<evidence type="ECO:0000256" key="3">
    <source>
        <dbReference type="ARBA" id="ARBA00022692"/>
    </source>
</evidence>
<feature type="transmembrane region" description="Helical" evidence="7">
    <location>
        <begin position="177"/>
        <end position="196"/>
    </location>
</feature>
<comment type="caution">
    <text evidence="9">The sequence shown here is derived from an EMBL/GenBank/DDBJ whole genome shotgun (WGS) entry which is preliminary data.</text>
</comment>
<comment type="subcellular location">
    <subcellularLocation>
        <location evidence="1">Cell membrane</location>
        <topology evidence="1">Multi-pass membrane protein</topology>
    </subcellularLocation>
</comment>
<dbReference type="RefSeq" id="WP_120135102.1">
    <property type="nucleotide sequence ID" value="NZ_RAHH01000043.1"/>
</dbReference>
<dbReference type="PANTHER" id="PTHR11662:SF399">
    <property type="entry name" value="FI19708P1-RELATED"/>
    <property type="match status" value="1"/>
</dbReference>
<feature type="transmembrane region" description="Helical" evidence="7">
    <location>
        <begin position="60"/>
        <end position="81"/>
    </location>
</feature>
<sequence>MPYQQHTAKKMARPTGNVRWMVVGLCFLGMVINYIDRANLGVALPGMAHDLSLTPFEQGLALSAFFYAYAAFQFFGGGLADKFGPRAMYTFSSLWWGALTAATAFASSMLSLFGVRFLLGAGEAGAYPSCATAVGRWFPKHERALATAIYDNGSRVGGALSLPLVILIVETMGWRESFIITGILGLLFAVLWIKFYRDPRLHPTLNAEELTYIEQGGARPIDPATEEKISWLSLFKFRAVWGLMLGSFSLNFIAYFFITWMPSYLINELHFSLVKVGFVGMLPPLTAVFGGLFGGWLGDHLVRRGVSLSVARKIVICIGMLAGSSIALAVFVPSGAWAMALLCLSYSGIAFCASNSGSLCLDIAPTGRHVAAIMGIQNGSANLAGIIMPVVVGLLVGNENNFSHALMLIGVFGFIGAFSFIVIVGKIAPLTRAKRVKVADAGANNEITH</sequence>
<keyword evidence="4 7" id="KW-1133">Transmembrane helix</keyword>
<feature type="transmembrane region" description="Helical" evidence="7">
    <location>
        <begin position="93"/>
        <end position="119"/>
    </location>
</feature>
<dbReference type="Proteomes" id="UP000284908">
    <property type="component" value="Unassembled WGS sequence"/>
</dbReference>
<dbReference type="CDD" id="cd17319">
    <property type="entry name" value="MFS_ExuT_GudP_like"/>
    <property type="match status" value="1"/>
</dbReference>
<feature type="transmembrane region" description="Helical" evidence="7">
    <location>
        <begin position="337"/>
        <end position="361"/>
    </location>
</feature>
<feature type="transmembrane region" description="Helical" evidence="7">
    <location>
        <begin position="373"/>
        <end position="396"/>
    </location>
</feature>
<evidence type="ECO:0000256" key="4">
    <source>
        <dbReference type="ARBA" id="ARBA00022989"/>
    </source>
</evidence>
<dbReference type="PROSITE" id="PS50850">
    <property type="entry name" value="MFS"/>
    <property type="match status" value="1"/>
</dbReference>
<evidence type="ECO:0000259" key="8">
    <source>
        <dbReference type="PROSITE" id="PS50850"/>
    </source>
</evidence>
<dbReference type="Gene3D" id="1.20.1250.20">
    <property type="entry name" value="MFS general substrate transporter like domains"/>
    <property type="match status" value="2"/>
</dbReference>
<evidence type="ECO:0000313" key="10">
    <source>
        <dbReference type="Proteomes" id="UP000284908"/>
    </source>
</evidence>
<keyword evidence="3 7" id="KW-0812">Transmembrane</keyword>
<evidence type="ECO:0000256" key="7">
    <source>
        <dbReference type="SAM" id="Phobius"/>
    </source>
</evidence>
<feature type="transmembrane region" description="Helical" evidence="7">
    <location>
        <begin position="239"/>
        <end position="258"/>
    </location>
</feature>
<evidence type="ECO:0000256" key="1">
    <source>
        <dbReference type="ARBA" id="ARBA00004651"/>
    </source>
</evidence>
<dbReference type="InterPro" id="IPR050382">
    <property type="entry name" value="MFS_Na/Anion_cotransporter"/>
</dbReference>
<dbReference type="AlphaFoldDB" id="A0A419N2G1"/>
<keyword evidence="10" id="KW-1185">Reference proteome</keyword>
<dbReference type="InterPro" id="IPR020846">
    <property type="entry name" value="MFS_dom"/>
</dbReference>